<name>A0A137ZMX7_9ACTN</name>
<proteinExistence type="predicted"/>
<accession>A0A137ZMX7</accession>
<comment type="caution">
    <text evidence="9">The sequence shown here is derived from an EMBL/GenBank/DDBJ whole genome shotgun (WGS) entry which is preliminary data.</text>
</comment>
<organism evidence="9 10">
    <name type="scientific">Tsukamurella pseudospumae</name>
    <dbReference type="NCBI Taxonomy" id="239498"/>
    <lineage>
        <taxon>Bacteria</taxon>
        <taxon>Bacillati</taxon>
        <taxon>Actinomycetota</taxon>
        <taxon>Actinomycetes</taxon>
        <taxon>Mycobacteriales</taxon>
        <taxon>Tsukamurellaceae</taxon>
        <taxon>Tsukamurella</taxon>
    </lineage>
</organism>
<evidence type="ECO:0000256" key="7">
    <source>
        <dbReference type="SAM" id="Phobius"/>
    </source>
</evidence>
<evidence type="ECO:0000256" key="2">
    <source>
        <dbReference type="ARBA" id="ARBA00022475"/>
    </source>
</evidence>
<keyword evidence="5 7" id="KW-0472">Membrane</keyword>
<gene>
    <name evidence="9" type="ORF">AXK61_16925</name>
</gene>
<keyword evidence="4 7" id="KW-1133">Transmembrane helix</keyword>
<feature type="domain" description="Cardiolipin synthase N-terminal" evidence="8">
    <location>
        <begin position="10"/>
        <end position="55"/>
    </location>
</feature>
<evidence type="ECO:0000256" key="4">
    <source>
        <dbReference type="ARBA" id="ARBA00022989"/>
    </source>
</evidence>
<dbReference type="Pfam" id="PF13396">
    <property type="entry name" value="PLDc_N"/>
    <property type="match status" value="1"/>
</dbReference>
<dbReference type="RefSeq" id="WP_068744397.1">
    <property type="nucleotide sequence ID" value="NZ_LSRE01000009.1"/>
</dbReference>
<evidence type="ECO:0000256" key="6">
    <source>
        <dbReference type="SAM" id="MobiDB-lite"/>
    </source>
</evidence>
<keyword evidence="3 7" id="KW-0812">Transmembrane</keyword>
<keyword evidence="10" id="KW-1185">Reference proteome</keyword>
<evidence type="ECO:0000256" key="5">
    <source>
        <dbReference type="ARBA" id="ARBA00023136"/>
    </source>
</evidence>
<feature type="region of interest" description="Disordered" evidence="6">
    <location>
        <begin position="100"/>
        <end position="123"/>
    </location>
</feature>
<keyword evidence="2" id="KW-1003">Cell membrane</keyword>
<protein>
    <recommendedName>
        <fullName evidence="8">Cardiolipin synthase N-terminal domain-containing protein</fullName>
    </recommendedName>
</protein>
<evidence type="ECO:0000259" key="8">
    <source>
        <dbReference type="Pfam" id="PF13396"/>
    </source>
</evidence>
<evidence type="ECO:0000256" key="3">
    <source>
        <dbReference type="ARBA" id="ARBA00022692"/>
    </source>
</evidence>
<comment type="subcellular location">
    <subcellularLocation>
        <location evidence="1">Cell membrane</location>
        <topology evidence="1">Multi-pass membrane protein</topology>
    </subcellularLocation>
</comment>
<evidence type="ECO:0000256" key="1">
    <source>
        <dbReference type="ARBA" id="ARBA00004651"/>
    </source>
</evidence>
<dbReference type="Proteomes" id="UP000070409">
    <property type="component" value="Unassembled WGS sequence"/>
</dbReference>
<dbReference type="InterPro" id="IPR027379">
    <property type="entry name" value="CLS_N"/>
</dbReference>
<evidence type="ECO:0000313" key="10">
    <source>
        <dbReference type="Proteomes" id="UP000070409"/>
    </source>
</evidence>
<sequence>MPYFGAIVMLLWVAALIDVIAADEFRVRHLPKMGWLIIVIIIPFAGSLIWFLMGRPVGGGDRGGAPSRTSGFPEYERPGRHIAQYADDDDDFLRQCRERAEQQRRRAKELDARNPSDAPEDKD</sequence>
<reference evidence="9 10" key="1">
    <citation type="submission" date="2016-02" db="EMBL/GenBank/DDBJ databases">
        <authorList>
            <person name="Teng J.L."/>
            <person name="Tang Y."/>
            <person name="Huang Y."/>
            <person name="Guo F."/>
            <person name="Wei W."/>
            <person name="Chen J.H."/>
            <person name="Wong S.Y."/>
            <person name="Lau S.K."/>
            <person name="Woo P.C."/>
        </authorList>
    </citation>
    <scope>NUCLEOTIDE SEQUENCE [LARGE SCALE GENOMIC DNA]</scope>
    <source>
        <strain evidence="9 10">JCM 13375</strain>
    </source>
</reference>
<evidence type="ECO:0000313" key="9">
    <source>
        <dbReference type="EMBL" id="KXO99516.1"/>
    </source>
</evidence>
<dbReference type="EMBL" id="LSRE01000009">
    <property type="protein sequence ID" value="KXO99516.1"/>
    <property type="molecule type" value="Genomic_DNA"/>
</dbReference>
<feature type="transmembrane region" description="Helical" evidence="7">
    <location>
        <begin position="32"/>
        <end position="52"/>
    </location>
</feature>